<evidence type="ECO:0000313" key="3">
    <source>
        <dbReference type="Proteomes" id="UP001372338"/>
    </source>
</evidence>
<keyword evidence="1" id="KW-1133">Transmembrane helix</keyword>
<evidence type="ECO:0000256" key="1">
    <source>
        <dbReference type="SAM" id="Phobius"/>
    </source>
</evidence>
<reference evidence="2 3" key="1">
    <citation type="submission" date="2024-01" db="EMBL/GenBank/DDBJ databases">
        <title>The genomes of 5 underutilized Papilionoideae crops provide insights into root nodulation and disease resistanc.</title>
        <authorList>
            <person name="Yuan L."/>
        </authorList>
    </citation>
    <scope>NUCLEOTIDE SEQUENCE [LARGE SCALE GENOMIC DNA]</scope>
    <source>
        <strain evidence="2">ZHUSHIDOU_FW_LH</strain>
        <tissue evidence="2">Leaf</tissue>
    </source>
</reference>
<proteinExistence type="predicted"/>
<comment type="caution">
    <text evidence="2">The sequence shown here is derived from an EMBL/GenBank/DDBJ whole genome shotgun (WGS) entry which is preliminary data.</text>
</comment>
<protein>
    <submittedName>
        <fullName evidence="2">Uncharacterized protein</fullName>
    </submittedName>
</protein>
<accession>A0AAN9PCA4</accession>
<gene>
    <name evidence="2" type="ORF">RIF29_08009</name>
</gene>
<dbReference type="AlphaFoldDB" id="A0AAN9PCA4"/>
<evidence type="ECO:0000313" key="2">
    <source>
        <dbReference type="EMBL" id="KAK7292232.1"/>
    </source>
</evidence>
<name>A0AAN9PCA4_CROPI</name>
<sequence>MNDVPTAPTTVRSSFPFWIAGARNNRKNGDSMSKNAILTTLLISLIATTVAFRVEVDKESRTYLLSIAPYSCLSSLTNLSS</sequence>
<keyword evidence="1" id="KW-0472">Membrane</keyword>
<organism evidence="2 3">
    <name type="scientific">Crotalaria pallida</name>
    <name type="common">Smooth rattlebox</name>
    <name type="synonym">Crotalaria striata</name>
    <dbReference type="NCBI Taxonomy" id="3830"/>
    <lineage>
        <taxon>Eukaryota</taxon>
        <taxon>Viridiplantae</taxon>
        <taxon>Streptophyta</taxon>
        <taxon>Embryophyta</taxon>
        <taxon>Tracheophyta</taxon>
        <taxon>Spermatophyta</taxon>
        <taxon>Magnoliopsida</taxon>
        <taxon>eudicotyledons</taxon>
        <taxon>Gunneridae</taxon>
        <taxon>Pentapetalae</taxon>
        <taxon>rosids</taxon>
        <taxon>fabids</taxon>
        <taxon>Fabales</taxon>
        <taxon>Fabaceae</taxon>
        <taxon>Papilionoideae</taxon>
        <taxon>50 kb inversion clade</taxon>
        <taxon>genistoids sensu lato</taxon>
        <taxon>core genistoids</taxon>
        <taxon>Crotalarieae</taxon>
        <taxon>Crotalaria</taxon>
    </lineage>
</organism>
<dbReference type="EMBL" id="JAYWIO010000001">
    <property type="protein sequence ID" value="KAK7292232.1"/>
    <property type="molecule type" value="Genomic_DNA"/>
</dbReference>
<feature type="transmembrane region" description="Helical" evidence="1">
    <location>
        <begin position="36"/>
        <end position="54"/>
    </location>
</feature>
<keyword evidence="1" id="KW-0812">Transmembrane</keyword>
<keyword evidence="3" id="KW-1185">Reference proteome</keyword>
<dbReference type="Proteomes" id="UP001372338">
    <property type="component" value="Unassembled WGS sequence"/>
</dbReference>